<evidence type="ECO:0000313" key="2">
    <source>
        <dbReference type="EMBL" id="ANE46686.1"/>
    </source>
</evidence>
<proteinExistence type="predicted"/>
<gene>
    <name evidence="2" type="ORF">SY83_10845</name>
</gene>
<evidence type="ECO:0000313" key="3">
    <source>
        <dbReference type="Proteomes" id="UP000076927"/>
    </source>
</evidence>
<dbReference type="Proteomes" id="UP000076927">
    <property type="component" value="Chromosome"/>
</dbReference>
<dbReference type="AlphaFoldDB" id="A0A172TIA3"/>
<dbReference type="STRING" id="1178515.SY83_10845"/>
<name>A0A172TIA3_9BACL</name>
<keyword evidence="1" id="KW-0472">Membrane</keyword>
<protein>
    <recommendedName>
        <fullName evidence="4">DNA-directed RNA polymerase subunit beta</fullName>
    </recommendedName>
</protein>
<keyword evidence="3" id="KW-1185">Reference proteome</keyword>
<keyword evidence="1" id="KW-1133">Transmembrane helix</keyword>
<dbReference type="KEGG" id="pswu:SY83_10845"/>
<keyword evidence="1" id="KW-0812">Transmembrane</keyword>
<accession>A0A172TIA3</accession>
<organism evidence="2 3">
    <name type="scientific">Paenibacillus swuensis</name>
    <dbReference type="NCBI Taxonomy" id="1178515"/>
    <lineage>
        <taxon>Bacteria</taxon>
        <taxon>Bacillati</taxon>
        <taxon>Bacillota</taxon>
        <taxon>Bacilli</taxon>
        <taxon>Bacillales</taxon>
        <taxon>Paenibacillaceae</taxon>
        <taxon>Paenibacillus</taxon>
    </lineage>
</organism>
<reference evidence="2 3" key="1">
    <citation type="submission" date="2015-01" db="EMBL/GenBank/DDBJ databases">
        <title>Paenibacillus swuensis/DY6/whole genome sequencing.</title>
        <authorList>
            <person name="Kim M.K."/>
            <person name="Srinivasan S."/>
            <person name="Lee J.-J."/>
        </authorList>
    </citation>
    <scope>NUCLEOTIDE SEQUENCE [LARGE SCALE GENOMIC DNA]</scope>
    <source>
        <strain evidence="2 3">DY6</strain>
    </source>
</reference>
<feature type="transmembrane region" description="Helical" evidence="1">
    <location>
        <begin position="25"/>
        <end position="47"/>
    </location>
</feature>
<dbReference type="EMBL" id="CP011388">
    <property type="protein sequence ID" value="ANE46686.1"/>
    <property type="molecule type" value="Genomic_DNA"/>
</dbReference>
<dbReference type="Pfam" id="PF11772">
    <property type="entry name" value="EpuA"/>
    <property type="match status" value="1"/>
</dbReference>
<dbReference type="PATRIC" id="fig|1178515.4.peg.2177"/>
<dbReference type="InterPro" id="IPR024596">
    <property type="entry name" value="RNApol_su_b/EpuA"/>
</dbReference>
<sequence>MNDQQNQSKSGKPKWLRVVLRISRFLLVPVLGVLALLTGLLAGFVYIGGQPMSEALQWNTWRHVFDLVFKAT</sequence>
<dbReference type="RefSeq" id="WP_068606394.1">
    <property type="nucleotide sequence ID" value="NZ_CP011388.1"/>
</dbReference>
<evidence type="ECO:0008006" key="4">
    <source>
        <dbReference type="Google" id="ProtNLM"/>
    </source>
</evidence>
<evidence type="ECO:0000256" key="1">
    <source>
        <dbReference type="SAM" id="Phobius"/>
    </source>
</evidence>